<proteinExistence type="predicted"/>
<gene>
    <name evidence="1" type="ORF">F2P81_010726</name>
</gene>
<accession>A0A6A4T6N8</accession>
<sequence length="83" mass="9491">MNLRSWLKPGERERGFFRDVRPLGQRIICEKPCGSDVKVSHNLPMIAAYFSVLKRDTEVPSLKFLSVLKWRTGRTAIGNVVMS</sequence>
<protein>
    <submittedName>
        <fullName evidence="1">Uncharacterized protein</fullName>
    </submittedName>
</protein>
<comment type="caution">
    <text evidence="1">The sequence shown here is derived from an EMBL/GenBank/DDBJ whole genome shotgun (WGS) entry which is preliminary data.</text>
</comment>
<name>A0A6A4T6N8_SCOMX</name>
<reference evidence="1 2" key="1">
    <citation type="submission" date="2019-06" db="EMBL/GenBank/DDBJ databases">
        <title>Draft genomes of female and male turbot (Scophthalmus maximus).</title>
        <authorList>
            <person name="Xu H."/>
            <person name="Xu X.-W."/>
            <person name="Shao C."/>
            <person name="Chen S."/>
        </authorList>
    </citation>
    <scope>NUCLEOTIDE SEQUENCE [LARGE SCALE GENOMIC DNA]</scope>
    <source>
        <strain evidence="1">Ysfricsl-2016a</strain>
        <tissue evidence="1">Blood</tissue>
    </source>
</reference>
<evidence type="ECO:0000313" key="2">
    <source>
        <dbReference type="Proteomes" id="UP000438429"/>
    </source>
</evidence>
<dbReference type="AlphaFoldDB" id="A0A6A4T6N8"/>
<evidence type="ECO:0000313" key="1">
    <source>
        <dbReference type="EMBL" id="KAF0037852.1"/>
    </source>
</evidence>
<dbReference type="EMBL" id="VEVO01000009">
    <property type="protein sequence ID" value="KAF0037852.1"/>
    <property type="molecule type" value="Genomic_DNA"/>
</dbReference>
<dbReference type="Proteomes" id="UP000438429">
    <property type="component" value="Unassembled WGS sequence"/>
</dbReference>
<organism evidence="1 2">
    <name type="scientific">Scophthalmus maximus</name>
    <name type="common">Turbot</name>
    <name type="synonym">Psetta maxima</name>
    <dbReference type="NCBI Taxonomy" id="52904"/>
    <lineage>
        <taxon>Eukaryota</taxon>
        <taxon>Metazoa</taxon>
        <taxon>Chordata</taxon>
        <taxon>Craniata</taxon>
        <taxon>Vertebrata</taxon>
        <taxon>Euteleostomi</taxon>
        <taxon>Actinopterygii</taxon>
        <taxon>Neopterygii</taxon>
        <taxon>Teleostei</taxon>
        <taxon>Neoteleostei</taxon>
        <taxon>Acanthomorphata</taxon>
        <taxon>Carangaria</taxon>
        <taxon>Pleuronectiformes</taxon>
        <taxon>Pleuronectoidei</taxon>
        <taxon>Scophthalmidae</taxon>
        <taxon>Scophthalmus</taxon>
    </lineage>
</organism>